<evidence type="ECO:0000256" key="3">
    <source>
        <dbReference type="ARBA" id="ARBA00022840"/>
    </source>
</evidence>
<dbReference type="AlphaFoldDB" id="A0A7I8VQE8"/>
<dbReference type="InterPro" id="IPR004344">
    <property type="entry name" value="TTL/TTLL_fam"/>
</dbReference>
<dbReference type="PROSITE" id="PS51221">
    <property type="entry name" value="TTL"/>
    <property type="match status" value="1"/>
</dbReference>
<evidence type="ECO:0000313" key="5">
    <source>
        <dbReference type="Proteomes" id="UP000549394"/>
    </source>
</evidence>
<dbReference type="Gene3D" id="3.30.470.20">
    <property type="entry name" value="ATP-grasp fold, B domain"/>
    <property type="match status" value="1"/>
</dbReference>
<dbReference type="SUPFAM" id="SSF56059">
    <property type="entry name" value="Glutathione synthetase ATP-binding domain-like"/>
    <property type="match status" value="1"/>
</dbReference>
<dbReference type="Proteomes" id="UP000549394">
    <property type="component" value="Unassembled WGS sequence"/>
</dbReference>
<name>A0A7I8VQE8_9ANNE</name>
<dbReference type="PANTHER" id="PTHR12241">
    <property type="entry name" value="TUBULIN POLYGLUTAMYLASE"/>
    <property type="match status" value="1"/>
</dbReference>
<dbReference type="GO" id="GO:0000226">
    <property type="term" value="P:microtubule cytoskeleton organization"/>
    <property type="evidence" value="ECO:0007669"/>
    <property type="project" value="TreeGrafter"/>
</dbReference>
<keyword evidence="2" id="KW-0547">Nucleotide-binding</keyword>
<dbReference type="GO" id="GO:0015631">
    <property type="term" value="F:tubulin binding"/>
    <property type="evidence" value="ECO:0007669"/>
    <property type="project" value="TreeGrafter"/>
</dbReference>
<protein>
    <submittedName>
        <fullName evidence="4">DgyrCDS6709</fullName>
    </submittedName>
</protein>
<evidence type="ECO:0000256" key="2">
    <source>
        <dbReference type="ARBA" id="ARBA00022741"/>
    </source>
</evidence>
<dbReference type="GO" id="GO:0070740">
    <property type="term" value="F:tubulin-glutamic acid ligase activity"/>
    <property type="evidence" value="ECO:0007669"/>
    <property type="project" value="TreeGrafter"/>
</dbReference>
<keyword evidence="3" id="KW-0067">ATP-binding</keyword>
<accession>A0A7I8VQE8</accession>
<gene>
    <name evidence="4" type="ORF">DGYR_LOCUS6425</name>
</gene>
<comment type="caution">
    <text evidence="4">The sequence shown here is derived from an EMBL/GenBank/DDBJ whole genome shotgun (WGS) entry which is preliminary data.</text>
</comment>
<reference evidence="4 5" key="1">
    <citation type="submission" date="2020-08" db="EMBL/GenBank/DDBJ databases">
        <authorList>
            <person name="Hejnol A."/>
        </authorList>
    </citation>
    <scope>NUCLEOTIDE SEQUENCE [LARGE SCALE GENOMIC DNA]</scope>
</reference>
<sequence length="570" mass="64878">MSNRKLLSYENAYVKQPPPYKKTDFRLQLWKNERKELRLKVRRENFHVARGDNLTNAPVSVDTSKARSNSDVIRLCLRELGWNEKETASKKKSHIYWHSLSYEDNDNIPPAARVNKFPGMINCLRKIALSRTLDVMARLYPTSYDFHPQSWILPTQWSTWFEDFERKPSIYIVKPNDGTHGNGIYLLTDPRRYDVGGNRKHIVQEYLSKPLLLEGKKFDLRIYVVISNLEPLTVHVCREGLVRLCTEDYRSPNTSNLHKVHMHLTNYSLNKSSPSYVHTDDVNDGNKRTVTALLKTLRSCGYDVTMLWSNIVDVAAKTAISIAPQLQVELRAITAPRPQPFQILGFDLLVLNNLSVSLLEVNACPSLRIDYDQSIAPGITETIHSAVDEEIKKPLVQETLKLVAPPHANVDCDDTILEEVLPLRADEYRCYCIIDRIVKIFTASLGVRATLRMNHTAFRNFARRCKLTGITGGVSSASIDLLYLEVQRRSEHVEDSGKSGLCYQGFLDAFLSLAKIKYSSADNLLESVLSLIGYCETQLNNHSLPPAYKPLLKKRTSSGNTFTKQLVDDH</sequence>
<keyword evidence="5" id="KW-1185">Reference proteome</keyword>
<dbReference type="GO" id="GO:0036064">
    <property type="term" value="C:ciliary basal body"/>
    <property type="evidence" value="ECO:0007669"/>
    <property type="project" value="TreeGrafter"/>
</dbReference>
<dbReference type="EMBL" id="CAJFCJ010000007">
    <property type="protein sequence ID" value="CAD5117968.1"/>
    <property type="molecule type" value="Genomic_DNA"/>
</dbReference>
<evidence type="ECO:0000256" key="1">
    <source>
        <dbReference type="ARBA" id="ARBA00022598"/>
    </source>
</evidence>
<proteinExistence type="predicted"/>
<dbReference type="GO" id="GO:0005524">
    <property type="term" value="F:ATP binding"/>
    <property type="evidence" value="ECO:0007669"/>
    <property type="project" value="UniProtKB-KW"/>
</dbReference>
<dbReference type="OrthoDB" id="202825at2759"/>
<organism evidence="4 5">
    <name type="scientific">Dimorphilus gyrociliatus</name>
    <dbReference type="NCBI Taxonomy" id="2664684"/>
    <lineage>
        <taxon>Eukaryota</taxon>
        <taxon>Metazoa</taxon>
        <taxon>Spiralia</taxon>
        <taxon>Lophotrochozoa</taxon>
        <taxon>Annelida</taxon>
        <taxon>Polychaeta</taxon>
        <taxon>Polychaeta incertae sedis</taxon>
        <taxon>Dinophilidae</taxon>
        <taxon>Dimorphilus</taxon>
    </lineage>
</organism>
<keyword evidence="1" id="KW-0436">Ligase</keyword>
<evidence type="ECO:0000313" key="4">
    <source>
        <dbReference type="EMBL" id="CAD5117968.1"/>
    </source>
</evidence>
<dbReference type="Pfam" id="PF03133">
    <property type="entry name" value="TTL"/>
    <property type="match status" value="1"/>
</dbReference>
<dbReference type="PANTHER" id="PTHR12241:SF154">
    <property type="entry name" value="TUBULIN POLYGLUTAMYLASE TTLL11"/>
    <property type="match status" value="1"/>
</dbReference>